<dbReference type="Proteomes" id="UP000009168">
    <property type="component" value="Unassembled WGS sequence"/>
</dbReference>
<gene>
    <name evidence="3" type="ORF">TTHERM_000335779</name>
</gene>
<feature type="transmembrane region" description="Helical" evidence="2">
    <location>
        <begin position="272"/>
        <end position="292"/>
    </location>
</feature>
<keyword evidence="2" id="KW-1133">Transmembrane helix</keyword>
<evidence type="ECO:0000313" key="3">
    <source>
        <dbReference type="EMBL" id="EWS74027.1"/>
    </source>
</evidence>
<keyword evidence="1" id="KW-0175">Coiled coil</keyword>
<protein>
    <submittedName>
        <fullName evidence="3">SET domain protein</fullName>
    </submittedName>
</protein>
<dbReference type="GeneID" id="24438485"/>
<reference evidence="4" key="1">
    <citation type="journal article" date="2006" name="PLoS Biol.">
        <title>Macronuclear genome sequence of the ciliate Tetrahymena thermophila, a model eukaryote.</title>
        <authorList>
            <person name="Eisen J.A."/>
            <person name="Coyne R.S."/>
            <person name="Wu M."/>
            <person name="Wu D."/>
            <person name="Thiagarajan M."/>
            <person name="Wortman J.R."/>
            <person name="Badger J.H."/>
            <person name="Ren Q."/>
            <person name="Amedeo P."/>
            <person name="Jones K.M."/>
            <person name="Tallon L.J."/>
            <person name="Delcher A.L."/>
            <person name="Salzberg S.L."/>
            <person name="Silva J.C."/>
            <person name="Haas B.J."/>
            <person name="Majoros W.H."/>
            <person name="Farzad M."/>
            <person name="Carlton J.M."/>
            <person name="Smith R.K. Jr."/>
            <person name="Garg J."/>
            <person name="Pearlman R.E."/>
            <person name="Karrer K.M."/>
            <person name="Sun L."/>
            <person name="Manning G."/>
            <person name="Elde N.C."/>
            <person name="Turkewitz A.P."/>
            <person name="Asai D.J."/>
            <person name="Wilkes D.E."/>
            <person name="Wang Y."/>
            <person name="Cai H."/>
            <person name="Collins K."/>
            <person name="Stewart B.A."/>
            <person name="Lee S.R."/>
            <person name="Wilamowska K."/>
            <person name="Weinberg Z."/>
            <person name="Ruzzo W.L."/>
            <person name="Wloga D."/>
            <person name="Gaertig J."/>
            <person name="Frankel J."/>
            <person name="Tsao C.-C."/>
            <person name="Gorovsky M.A."/>
            <person name="Keeling P.J."/>
            <person name="Waller R.F."/>
            <person name="Patron N.J."/>
            <person name="Cherry J.M."/>
            <person name="Stover N.A."/>
            <person name="Krieger C.J."/>
            <person name="del Toro C."/>
            <person name="Ryder H.F."/>
            <person name="Williamson S.C."/>
            <person name="Barbeau R.A."/>
            <person name="Hamilton E.P."/>
            <person name="Orias E."/>
        </authorList>
    </citation>
    <scope>NUCLEOTIDE SEQUENCE [LARGE SCALE GENOMIC DNA]</scope>
    <source>
        <strain evidence="4">SB210</strain>
    </source>
</reference>
<evidence type="ECO:0000256" key="2">
    <source>
        <dbReference type="SAM" id="Phobius"/>
    </source>
</evidence>
<dbReference type="AlphaFoldDB" id="W7X9K1"/>
<dbReference type="EMBL" id="GG662666">
    <property type="protein sequence ID" value="EWS74027.1"/>
    <property type="molecule type" value="Genomic_DNA"/>
</dbReference>
<dbReference type="KEGG" id="tet:TTHERM_000335779"/>
<name>W7X9K1_TETTS</name>
<evidence type="ECO:0000313" key="4">
    <source>
        <dbReference type="Proteomes" id="UP000009168"/>
    </source>
</evidence>
<proteinExistence type="predicted"/>
<evidence type="ECO:0000256" key="1">
    <source>
        <dbReference type="SAM" id="Coils"/>
    </source>
</evidence>
<keyword evidence="2" id="KW-0812">Transmembrane</keyword>
<dbReference type="InParanoid" id="W7X9K1"/>
<accession>W7X9K1</accession>
<organism evidence="3 4">
    <name type="scientific">Tetrahymena thermophila (strain SB210)</name>
    <dbReference type="NCBI Taxonomy" id="312017"/>
    <lineage>
        <taxon>Eukaryota</taxon>
        <taxon>Sar</taxon>
        <taxon>Alveolata</taxon>
        <taxon>Ciliophora</taxon>
        <taxon>Intramacronucleata</taxon>
        <taxon>Oligohymenophorea</taxon>
        <taxon>Hymenostomatida</taxon>
        <taxon>Tetrahymenina</taxon>
        <taxon>Tetrahymenidae</taxon>
        <taxon>Tetrahymena</taxon>
    </lineage>
</organism>
<feature type="coiled-coil region" evidence="1">
    <location>
        <begin position="28"/>
        <end position="62"/>
    </location>
</feature>
<keyword evidence="4" id="KW-1185">Reference proteome</keyword>
<keyword evidence="2" id="KW-0472">Membrane</keyword>
<dbReference type="RefSeq" id="XP_012653426.1">
    <property type="nucleotide sequence ID" value="XM_012797972.1"/>
</dbReference>
<sequence length="294" mass="34714">MMQLADLDIEQKIGESSKVLKQFEDDINLKLIKMAKEANEALQIQEQEAKFKLQEMQQELNRQDSIQTYLVKQASNQEVEKDPEYMRYKKKLDNLLSEFQTISQDERQSELMNLQHTQTFQNVTTDKQIYEQLSSQANQHHNHTQNPLSLRDRQYSFNKSIISTTQRNNYEDLQGWNANDNQKLCSAICSSNDLSQNQLQIPSGIGNKFQKTSKFSQKQKSVLQNETLNDDQRQNTQTNMKLYIAFPDDQISNPEYLNYDLKTRFKMQLYRVAECFLVIIIVVIIFMIYQFYIK</sequence>